<dbReference type="CDD" id="cd12797">
    <property type="entry name" value="M23_peptidase"/>
    <property type="match status" value="1"/>
</dbReference>
<keyword evidence="2" id="KW-0472">Membrane</keyword>
<keyword evidence="2" id="KW-0812">Transmembrane</keyword>
<feature type="transmembrane region" description="Helical" evidence="2">
    <location>
        <begin position="106"/>
        <end position="124"/>
    </location>
</feature>
<dbReference type="SUPFAM" id="SSF51261">
    <property type="entry name" value="Duplicated hybrid motif"/>
    <property type="match status" value="1"/>
</dbReference>
<dbReference type="InterPro" id="IPR050570">
    <property type="entry name" value="Cell_wall_metabolism_enzyme"/>
</dbReference>
<dbReference type="Pfam" id="PF01551">
    <property type="entry name" value="Peptidase_M23"/>
    <property type="match status" value="1"/>
</dbReference>
<evidence type="ECO:0000256" key="2">
    <source>
        <dbReference type="SAM" id="Phobius"/>
    </source>
</evidence>
<dbReference type="RefSeq" id="WP_307200251.1">
    <property type="nucleotide sequence ID" value="NZ_JAUSSU010000001.1"/>
</dbReference>
<comment type="caution">
    <text evidence="4">The sequence shown here is derived from an EMBL/GenBank/DDBJ whole genome shotgun (WGS) entry which is preliminary data.</text>
</comment>
<keyword evidence="5" id="KW-1185">Reference proteome</keyword>
<dbReference type="InterPro" id="IPR011055">
    <property type="entry name" value="Dup_hybrid_motif"/>
</dbReference>
<evidence type="ECO:0000313" key="5">
    <source>
        <dbReference type="Proteomes" id="UP001229346"/>
    </source>
</evidence>
<accession>A0ABT9TU15</accession>
<evidence type="ECO:0000256" key="1">
    <source>
        <dbReference type="ARBA" id="ARBA00022729"/>
    </source>
</evidence>
<keyword evidence="2" id="KW-1133">Transmembrane helix</keyword>
<dbReference type="PANTHER" id="PTHR21666:SF289">
    <property type="entry name" value="L-ALA--D-GLU ENDOPEPTIDASE"/>
    <property type="match status" value="1"/>
</dbReference>
<dbReference type="InterPro" id="IPR016047">
    <property type="entry name" value="M23ase_b-sheet_dom"/>
</dbReference>
<proteinExistence type="predicted"/>
<dbReference type="EMBL" id="JAUSSU010000001">
    <property type="protein sequence ID" value="MDQ0110842.1"/>
    <property type="molecule type" value="Genomic_DNA"/>
</dbReference>
<dbReference type="PANTHER" id="PTHR21666">
    <property type="entry name" value="PEPTIDASE-RELATED"/>
    <property type="match status" value="1"/>
</dbReference>
<reference evidence="4 5" key="1">
    <citation type="submission" date="2023-07" db="EMBL/GenBank/DDBJ databases">
        <title>Sorghum-associated microbial communities from plants grown in Nebraska, USA.</title>
        <authorList>
            <person name="Schachtman D."/>
        </authorList>
    </citation>
    <scope>NUCLEOTIDE SEQUENCE [LARGE SCALE GENOMIC DNA]</scope>
    <source>
        <strain evidence="4 5">CC482</strain>
    </source>
</reference>
<evidence type="ECO:0000313" key="4">
    <source>
        <dbReference type="EMBL" id="MDQ0110842.1"/>
    </source>
</evidence>
<dbReference type="Gene3D" id="2.70.70.10">
    <property type="entry name" value="Glucose Permease (Domain IIA)"/>
    <property type="match status" value="1"/>
</dbReference>
<evidence type="ECO:0000259" key="3">
    <source>
        <dbReference type="Pfam" id="PF01551"/>
    </source>
</evidence>
<organism evidence="4 5">
    <name type="scientific">Paenibacillus harenae</name>
    <dbReference type="NCBI Taxonomy" id="306543"/>
    <lineage>
        <taxon>Bacteria</taxon>
        <taxon>Bacillati</taxon>
        <taxon>Bacillota</taxon>
        <taxon>Bacilli</taxon>
        <taxon>Bacillales</taxon>
        <taxon>Paenibacillaceae</taxon>
        <taxon>Paenibacillus</taxon>
    </lineage>
</organism>
<name>A0ABT9TU15_PAEHA</name>
<feature type="domain" description="M23ase beta-sheet core" evidence="3">
    <location>
        <begin position="205"/>
        <end position="297"/>
    </location>
</feature>
<protein>
    <submittedName>
        <fullName evidence="4">Stage IV sporulation protein FA</fullName>
    </submittedName>
</protein>
<sequence length="304" mass="33789">MNTKDSVKLRRQQKIKQLLEQQPVGQENEVPFYGGGPTDSPLYYEPIDRERADELDPEVAWKTNPNPWASWREDARFGEHKTFIKSSYDPTRHAKSPRKNPFRREFMWKVAIAVLLFGGVWAMFNNDSEWSLQGQAIVKNALTEEIDFAAAAAWYKETFAGAPSFIPIFEDNPDEAIGADGTVRLPVVAPLQDGALVRTFAELLNGVELAGASEETVVAVETGQVILLTDGDDKGASIVIQHANKRVSVYGKLGETTVKADDWVEAGDPIGKLLKSKGTEPSLLYFAVMENDEYVDPLDVIPFD</sequence>
<keyword evidence="1" id="KW-0732">Signal</keyword>
<gene>
    <name evidence="4" type="ORF">J2T15_000258</name>
</gene>
<dbReference type="Proteomes" id="UP001229346">
    <property type="component" value="Unassembled WGS sequence"/>
</dbReference>